<dbReference type="PROSITE" id="PS50940">
    <property type="entry name" value="CHIT_BIND_II"/>
    <property type="match status" value="1"/>
</dbReference>
<dbReference type="InterPro" id="IPR006026">
    <property type="entry name" value="Peptidase_Metallo"/>
</dbReference>
<dbReference type="Proteomes" id="UP001381693">
    <property type="component" value="Unassembled WGS sequence"/>
</dbReference>
<dbReference type="SMART" id="SM00494">
    <property type="entry name" value="ChtBD2"/>
    <property type="match status" value="1"/>
</dbReference>
<keyword evidence="1 2" id="KW-0482">Metalloprotease</keyword>
<keyword evidence="2" id="KW-0732">Signal</keyword>
<dbReference type="EC" id="3.4.24.-" evidence="2"/>
<dbReference type="GO" id="GO:0008061">
    <property type="term" value="F:chitin binding"/>
    <property type="evidence" value="ECO:0007669"/>
    <property type="project" value="InterPro"/>
</dbReference>
<proteinExistence type="predicted"/>
<feature type="domain" description="Chitin-binding type-2" evidence="3">
    <location>
        <begin position="264"/>
        <end position="321"/>
    </location>
</feature>
<dbReference type="GO" id="GO:0006508">
    <property type="term" value="P:proteolysis"/>
    <property type="evidence" value="ECO:0007669"/>
    <property type="project" value="UniProtKB-KW"/>
</dbReference>
<accession>A0AAN8WXY3</accession>
<evidence type="ECO:0000259" key="4">
    <source>
        <dbReference type="PROSITE" id="PS51864"/>
    </source>
</evidence>
<dbReference type="SUPFAM" id="SSF57625">
    <property type="entry name" value="Invertebrate chitin-binding proteins"/>
    <property type="match status" value="1"/>
</dbReference>
<dbReference type="PANTHER" id="PTHR10127:SF883">
    <property type="entry name" value="ZINC METALLOPROTEINASE NAS-8"/>
    <property type="match status" value="1"/>
</dbReference>
<dbReference type="InterPro" id="IPR024079">
    <property type="entry name" value="MetalloPept_cat_dom_sf"/>
</dbReference>
<dbReference type="EMBL" id="JAXCGZ010013279">
    <property type="protein sequence ID" value="KAK7072992.1"/>
    <property type="molecule type" value="Genomic_DNA"/>
</dbReference>
<gene>
    <name evidence="5" type="ORF">SK128_006150</name>
</gene>
<dbReference type="InterPro" id="IPR036508">
    <property type="entry name" value="Chitin-bd_dom_sf"/>
</dbReference>
<feature type="chain" id="PRO_5042668311" description="Metalloendopeptidase" evidence="2">
    <location>
        <begin position="30"/>
        <end position="323"/>
    </location>
</feature>
<dbReference type="GO" id="GO:0005576">
    <property type="term" value="C:extracellular region"/>
    <property type="evidence" value="ECO:0007669"/>
    <property type="project" value="InterPro"/>
</dbReference>
<dbReference type="Gene3D" id="2.170.140.10">
    <property type="entry name" value="Chitin binding domain"/>
    <property type="match status" value="1"/>
</dbReference>
<sequence>MSLIFSSSFCTMRVLHILVVLMELSQVRTMSLYFGQALDSAEAFDEHSSYFEADILAGSVVTKMAVRDNHKLWDGGQVPYKLDFDPTSPDNVYVHDNIMAAIAAINAVGCVSIYEANMETDVVNIRLDVDYSSYVGRQGGVQNLTVSSDNSNIGTIMHELMHTLGFGHEHNRADRDDFIIIQWDNIKDEAKPYFQKYTEESGFTDHDISYDYESLMHATNQKNEDIFIDLNKPIITRLDGSTSVGQRSHLTEKDVERIIAAYSCGICEDAPDNTLFRYPGDCHKYYQCDQHHAVARICSADLHFHVEANYCDYPWLADCTEMS</sequence>
<feature type="domain" description="Peptidase M12A" evidence="4">
    <location>
        <begin position="64"/>
        <end position="265"/>
    </location>
</feature>
<dbReference type="AlphaFoldDB" id="A0AAN8WXY3"/>
<dbReference type="GO" id="GO:0004222">
    <property type="term" value="F:metalloendopeptidase activity"/>
    <property type="evidence" value="ECO:0007669"/>
    <property type="project" value="UniProtKB-UniRule"/>
</dbReference>
<dbReference type="Pfam" id="PF01607">
    <property type="entry name" value="CBM_14"/>
    <property type="match status" value="1"/>
</dbReference>
<keyword evidence="6" id="KW-1185">Reference proteome</keyword>
<feature type="binding site" evidence="1">
    <location>
        <position position="168"/>
    </location>
    <ligand>
        <name>Zn(2+)</name>
        <dbReference type="ChEBI" id="CHEBI:29105"/>
        <note>catalytic</note>
    </ligand>
</feature>
<comment type="caution">
    <text evidence="5">The sequence shown here is derived from an EMBL/GenBank/DDBJ whole genome shotgun (WGS) entry which is preliminary data.</text>
</comment>
<evidence type="ECO:0000313" key="6">
    <source>
        <dbReference type="Proteomes" id="UP001381693"/>
    </source>
</evidence>
<organism evidence="5 6">
    <name type="scientific">Halocaridina rubra</name>
    <name type="common">Hawaiian red shrimp</name>
    <dbReference type="NCBI Taxonomy" id="373956"/>
    <lineage>
        <taxon>Eukaryota</taxon>
        <taxon>Metazoa</taxon>
        <taxon>Ecdysozoa</taxon>
        <taxon>Arthropoda</taxon>
        <taxon>Crustacea</taxon>
        <taxon>Multicrustacea</taxon>
        <taxon>Malacostraca</taxon>
        <taxon>Eumalacostraca</taxon>
        <taxon>Eucarida</taxon>
        <taxon>Decapoda</taxon>
        <taxon>Pleocyemata</taxon>
        <taxon>Caridea</taxon>
        <taxon>Atyoidea</taxon>
        <taxon>Atyidae</taxon>
        <taxon>Halocaridina</taxon>
    </lineage>
</organism>
<keyword evidence="1 2" id="KW-0479">Metal-binding</keyword>
<evidence type="ECO:0000313" key="5">
    <source>
        <dbReference type="EMBL" id="KAK7072992.1"/>
    </source>
</evidence>
<dbReference type="InterPro" id="IPR002557">
    <property type="entry name" value="Chitin-bd_dom"/>
</dbReference>
<dbReference type="GO" id="GO:0008270">
    <property type="term" value="F:zinc ion binding"/>
    <property type="evidence" value="ECO:0007669"/>
    <property type="project" value="UniProtKB-UniRule"/>
</dbReference>
<dbReference type="Pfam" id="PF01400">
    <property type="entry name" value="Astacin"/>
    <property type="match status" value="1"/>
</dbReference>
<keyword evidence="1 2" id="KW-0378">Hydrolase</keyword>
<evidence type="ECO:0000256" key="2">
    <source>
        <dbReference type="RuleBase" id="RU361183"/>
    </source>
</evidence>
<comment type="cofactor">
    <cofactor evidence="1 2">
        <name>Zn(2+)</name>
        <dbReference type="ChEBI" id="CHEBI:29105"/>
    </cofactor>
    <text evidence="1 2">Binds 1 zinc ion per subunit.</text>
</comment>
<dbReference type="PRINTS" id="PR00480">
    <property type="entry name" value="ASTACIN"/>
</dbReference>
<feature type="binding site" evidence="1">
    <location>
        <position position="162"/>
    </location>
    <ligand>
        <name>Zn(2+)</name>
        <dbReference type="ChEBI" id="CHEBI:29105"/>
        <note>catalytic</note>
    </ligand>
</feature>
<protein>
    <recommendedName>
        <fullName evidence="2">Metalloendopeptidase</fullName>
        <ecNumber evidence="2">3.4.24.-</ecNumber>
    </recommendedName>
</protein>
<name>A0AAN8WXY3_HALRR</name>
<keyword evidence="1 2" id="KW-0645">Protease</keyword>
<feature type="active site" evidence="1">
    <location>
        <position position="159"/>
    </location>
</feature>
<dbReference type="SUPFAM" id="SSF55486">
    <property type="entry name" value="Metalloproteases ('zincins'), catalytic domain"/>
    <property type="match status" value="1"/>
</dbReference>
<comment type="caution">
    <text evidence="1">Lacks conserved residue(s) required for the propagation of feature annotation.</text>
</comment>
<evidence type="ECO:0000256" key="1">
    <source>
        <dbReference type="PROSITE-ProRule" id="PRU01211"/>
    </source>
</evidence>
<dbReference type="SMART" id="SM00235">
    <property type="entry name" value="ZnMc"/>
    <property type="match status" value="1"/>
</dbReference>
<feature type="binding site" evidence="1">
    <location>
        <position position="158"/>
    </location>
    <ligand>
        <name>Zn(2+)</name>
        <dbReference type="ChEBI" id="CHEBI:29105"/>
        <note>catalytic</note>
    </ligand>
</feature>
<dbReference type="PROSITE" id="PS51864">
    <property type="entry name" value="ASTACIN"/>
    <property type="match status" value="1"/>
</dbReference>
<dbReference type="PANTHER" id="PTHR10127">
    <property type="entry name" value="DISCOIDIN, CUB, EGF, LAMININ , AND ZINC METALLOPROTEASE DOMAIN CONTAINING"/>
    <property type="match status" value="1"/>
</dbReference>
<dbReference type="Gene3D" id="3.40.390.10">
    <property type="entry name" value="Collagenase (Catalytic Domain)"/>
    <property type="match status" value="1"/>
</dbReference>
<feature type="signal peptide" evidence="2">
    <location>
        <begin position="1"/>
        <end position="29"/>
    </location>
</feature>
<keyword evidence="1 2" id="KW-0862">Zinc</keyword>
<dbReference type="InterPro" id="IPR001506">
    <property type="entry name" value="Peptidase_M12A"/>
</dbReference>
<reference evidence="5 6" key="1">
    <citation type="submission" date="2023-11" db="EMBL/GenBank/DDBJ databases">
        <title>Halocaridina rubra genome assembly.</title>
        <authorList>
            <person name="Smith C."/>
        </authorList>
    </citation>
    <scope>NUCLEOTIDE SEQUENCE [LARGE SCALE GENOMIC DNA]</scope>
    <source>
        <strain evidence="5">EP-1</strain>
        <tissue evidence="5">Whole</tissue>
    </source>
</reference>
<evidence type="ECO:0000259" key="3">
    <source>
        <dbReference type="PROSITE" id="PS50940"/>
    </source>
</evidence>